<name>A0ACC0LNT3_RHOML</name>
<sequence>MKLPLEFWTTECFSKIARTIGKPLHVDQATAKKLRLDYARVCVEIDVGTDLPDDVQITINGEAVIVALQYQWLPPICTNCKVFGHPKGTCFKQPGTKVSSQRDIWQVVGKGKGKRDANSATMVTGKSSTSQSAIEDSNGIPSVLADLSNSIELQPITTFDFVHNLSSEIVVKDSVDKGMVAKGPVVHVVSNNDNGRQMAASDQSVLGQGDATSGPRSSSNSIETIVTQALSDELSDSEDELLEVLERVVSSNQMSQTLVHLNPPASLDVGSSDSHTPQGKLGLGAKGRAAEKVPTGGSVINKSLSKFAQKRLRKLAKEQCGGAPFYATFVYGANSYLSRQALWSSLHQSSTPHPWVVLGDFNAIRFPNEKSGGSSSWPPYMDEFNDCLFALELDDLKFSGCFFTWANKQDPAHHVTTRLDMVLVNEQWMKDYSCSSAHFPKPGISDHSPGIVCITPSPRKSTKPFKFFDFIADHPQFFTVVQQVWRKVIIGNPMFCVSEKLKLLQRELKFINNRDFSDVSKRVVDTRQLLESLQKDLGSQPSNSFVISKEKEVHRQLLTLLRAKESLATQKSRIQWLKLGDQCTSYFFKAQLQKQE</sequence>
<evidence type="ECO:0000313" key="1">
    <source>
        <dbReference type="EMBL" id="KAI8530014.1"/>
    </source>
</evidence>
<dbReference type="Proteomes" id="UP001062846">
    <property type="component" value="Chromosome 11"/>
</dbReference>
<reference evidence="1" key="1">
    <citation type="submission" date="2022-02" db="EMBL/GenBank/DDBJ databases">
        <title>Plant Genome Project.</title>
        <authorList>
            <person name="Zhang R.-G."/>
        </authorList>
    </citation>
    <scope>NUCLEOTIDE SEQUENCE</scope>
    <source>
        <strain evidence="1">AT1</strain>
    </source>
</reference>
<gene>
    <name evidence="1" type="ORF">RHMOL_Rhmol11G0021000</name>
</gene>
<organism evidence="1 2">
    <name type="scientific">Rhododendron molle</name>
    <name type="common">Chinese azalea</name>
    <name type="synonym">Azalea mollis</name>
    <dbReference type="NCBI Taxonomy" id="49168"/>
    <lineage>
        <taxon>Eukaryota</taxon>
        <taxon>Viridiplantae</taxon>
        <taxon>Streptophyta</taxon>
        <taxon>Embryophyta</taxon>
        <taxon>Tracheophyta</taxon>
        <taxon>Spermatophyta</taxon>
        <taxon>Magnoliopsida</taxon>
        <taxon>eudicotyledons</taxon>
        <taxon>Gunneridae</taxon>
        <taxon>Pentapetalae</taxon>
        <taxon>asterids</taxon>
        <taxon>Ericales</taxon>
        <taxon>Ericaceae</taxon>
        <taxon>Ericoideae</taxon>
        <taxon>Rhodoreae</taxon>
        <taxon>Rhododendron</taxon>
    </lineage>
</organism>
<comment type="caution">
    <text evidence="1">The sequence shown here is derived from an EMBL/GenBank/DDBJ whole genome shotgun (WGS) entry which is preliminary data.</text>
</comment>
<proteinExistence type="predicted"/>
<evidence type="ECO:0000313" key="2">
    <source>
        <dbReference type="Proteomes" id="UP001062846"/>
    </source>
</evidence>
<protein>
    <submittedName>
        <fullName evidence="1">Uncharacterized protein</fullName>
    </submittedName>
</protein>
<dbReference type="EMBL" id="CM046398">
    <property type="protein sequence ID" value="KAI8530014.1"/>
    <property type="molecule type" value="Genomic_DNA"/>
</dbReference>
<accession>A0ACC0LNT3</accession>
<keyword evidence="2" id="KW-1185">Reference proteome</keyword>